<dbReference type="PANTHER" id="PTHR28113:SF1">
    <property type="entry name" value="DASH COMPLEX SUBUNIT DAM1"/>
    <property type="match status" value="1"/>
</dbReference>
<comment type="caution">
    <text evidence="15">The sequence shown here is derived from an EMBL/GenBank/DDBJ whole genome shotgun (WGS) entry which is preliminary data.</text>
</comment>
<evidence type="ECO:0000256" key="2">
    <source>
        <dbReference type="ARBA" id="ARBA00004186"/>
    </source>
</evidence>
<evidence type="ECO:0000256" key="9">
    <source>
        <dbReference type="ARBA" id="ARBA00022829"/>
    </source>
</evidence>
<evidence type="ECO:0000256" key="11">
    <source>
        <dbReference type="ARBA" id="ARBA00023212"/>
    </source>
</evidence>
<keyword evidence="9" id="KW-0159">Chromosome partition</keyword>
<dbReference type="EMBL" id="JBANRG010000006">
    <property type="protein sequence ID" value="KAK7465332.1"/>
    <property type="molecule type" value="Genomic_DNA"/>
</dbReference>
<keyword evidence="8" id="KW-0493">Microtubule</keyword>
<evidence type="ECO:0000256" key="8">
    <source>
        <dbReference type="ARBA" id="ARBA00022701"/>
    </source>
</evidence>
<evidence type="ECO:0000256" key="13">
    <source>
        <dbReference type="ARBA" id="ARBA00023328"/>
    </source>
</evidence>
<keyword evidence="7" id="KW-0963">Cytoplasm</keyword>
<protein>
    <recommendedName>
        <fullName evidence="5">DASH complex subunit DAM1</fullName>
    </recommendedName>
    <alternativeName>
        <fullName evidence="14">Outer kinetochore protein DAM1</fullName>
    </alternativeName>
</protein>
<organism evidence="15 16">
    <name type="scientific">Marasmiellus scandens</name>
    <dbReference type="NCBI Taxonomy" id="2682957"/>
    <lineage>
        <taxon>Eukaryota</taxon>
        <taxon>Fungi</taxon>
        <taxon>Dikarya</taxon>
        <taxon>Basidiomycota</taxon>
        <taxon>Agaricomycotina</taxon>
        <taxon>Agaricomycetes</taxon>
        <taxon>Agaricomycetidae</taxon>
        <taxon>Agaricales</taxon>
        <taxon>Marasmiineae</taxon>
        <taxon>Omphalotaceae</taxon>
        <taxon>Marasmiellus</taxon>
    </lineage>
</organism>
<evidence type="ECO:0000313" key="15">
    <source>
        <dbReference type="EMBL" id="KAK7465332.1"/>
    </source>
</evidence>
<evidence type="ECO:0000313" key="16">
    <source>
        <dbReference type="Proteomes" id="UP001498398"/>
    </source>
</evidence>
<evidence type="ECO:0000256" key="14">
    <source>
        <dbReference type="ARBA" id="ARBA00030453"/>
    </source>
</evidence>
<sequence length="234" mass="25818">MTEFLDETETLHNNVEGMRQLSDSLATFNESFASFLHVMTMNALTTDWPRQPSEGSFYLAKRRAEEDAMAALEALRAREAAAARAKMAPSASEPSNLNDQTAITETTFAPDAAAQSKTGESSTTGAKPTVKKVVKGKKPKMTAKEKRERGLELEKVICNLPLEFRGSDPTLRKHIESVIEGIWDAPNKTVKLPELIKPPDLNQARVNKCLIALVNKKFVVKGNTTGTVLYRWNG</sequence>
<accession>A0ABR1JUA3</accession>
<dbReference type="Pfam" id="PF08653">
    <property type="entry name" value="DASH_Dam1"/>
    <property type="match status" value="1"/>
</dbReference>
<proteinExistence type="inferred from homology"/>
<dbReference type="PANTHER" id="PTHR28113">
    <property type="entry name" value="DASH COMPLEX SUBUNIT DAM1"/>
    <property type="match status" value="1"/>
</dbReference>
<gene>
    <name evidence="15" type="primary">DAM1</name>
    <name evidence="15" type="ORF">VKT23_005311</name>
</gene>
<reference evidence="15 16" key="1">
    <citation type="submission" date="2024-01" db="EMBL/GenBank/DDBJ databases">
        <title>A draft genome for the cacao thread blight pathogen Marasmiellus scandens.</title>
        <authorList>
            <person name="Baruah I.K."/>
            <person name="Leung J."/>
            <person name="Bukari Y."/>
            <person name="Amoako-Attah I."/>
            <person name="Meinhardt L.W."/>
            <person name="Bailey B.A."/>
            <person name="Cohen S.P."/>
        </authorList>
    </citation>
    <scope>NUCLEOTIDE SEQUENCE [LARGE SCALE GENOMIC DNA]</scope>
    <source>
        <strain evidence="15 16">GH-19</strain>
    </source>
</reference>
<keyword evidence="6" id="KW-0158">Chromosome</keyword>
<keyword evidence="10" id="KW-0995">Kinetochore</keyword>
<evidence type="ECO:0000256" key="5">
    <source>
        <dbReference type="ARBA" id="ARBA00020497"/>
    </source>
</evidence>
<dbReference type="Proteomes" id="UP001498398">
    <property type="component" value="Unassembled WGS sequence"/>
</dbReference>
<evidence type="ECO:0000256" key="4">
    <source>
        <dbReference type="ARBA" id="ARBA00010073"/>
    </source>
</evidence>
<comment type="subcellular location">
    <subcellularLocation>
        <location evidence="3">Chromosome</location>
        <location evidence="3">Centromere</location>
        <location evidence="3">Kinetochore</location>
    </subcellularLocation>
    <subcellularLocation>
        <location evidence="2">Cytoplasm</location>
        <location evidence="2">Cytoskeleton</location>
        <location evidence="2">Spindle</location>
    </subcellularLocation>
    <subcellularLocation>
        <location evidence="1">Nucleus</location>
    </subcellularLocation>
</comment>
<keyword evidence="16" id="KW-1185">Reference proteome</keyword>
<evidence type="ECO:0000256" key="12">
    <source>
        <dbReference type="ARBA" id="ARBA00023242"/>
    </source>
</evidence>
<evidence type="ECO:0000256" key="3">
    <source>
        <dbReference type="ARBA" id="ARBA00004629"/>
    </source>
</evidence>
<keyword evidence="13" id="KW-0137">Centromere</keyword>
<evidence type="ECO:0000256" key="1">
    <source>
        <dbReference type="ARBA" id="ARBA00004123"/>
    </source>
</evidence>
<keyword evidence="12" id="KW-0539">Nucleus</keyword>
<keyword evidence="11" id="KW-0206">Cytoskeleton</keyword>
<evidence type="ECO:0000256" key="6">
    <source>
        <dbReference type="ARBA" id="ARBA00022454"/>
    </source>
</evidence>
<evidence type="ECO:0000256" key="10">
    <source>
        <dbReference type="ARBA" id="ARBA00022838"/>
    </source>
</evidence>
<evidence type="ECO:0000256" key="7">
    <source>
        <dbReference type="ARBA" id="ARBA00022490"/>
    </source>
</evidence>
<dbReference type="InterPro" id="IPR013962">
    <property type="entry name" value="DASH_Dam1"/>
</dbReference>
<comment type="similarity">
    <text evidence="4">Belongs to the DASH complex DAM1 family.</text>
</comment>
<name>A0ABR1JUA3_9AGAR</name>